<name>A0A8H3D0W3_9AGAM</name>
<dbReference type="GO" id="GO:0006412">
    <property type="term" value="P:translation"/>
    <property type="evidence" value="ECO:0007669"/>
    <property type="project" value="InterPro"/>
</dbReference>
<dbReference type="EMBL" id="CAJMWZ010005013">
    <property type="protein sequence ID" value="CAE6499334.1"/>
    <property type="molecule type" value="Genomic_DNA"/>
</dbReference>
<organism evidence="4 5">
    <name type="scientific">Rhizoctonia solani</name>
    <dbReference type="NCBI Taxonomy" id="456999"/>
    <lineage>
        <taxon>Eukaryota</taxon>
        <taxon>Fungi</taxon>
        <taxon>Dikarya</taxon>
        <taxon>Basidiomycota</taxon>
        <taxon>Agaricomycotina</taxon>
        <taxon>Agaricomycetes</taxon>
        <taxon>Cantharellales</taxon>
        <taxon>Ceratobasidiaceae</taxon>
        <taxon>Rhizoctonia</taxon>
    </lineage>
</organism>
<evidence type="ECO:0000313" key="4">
    <source>
        <dbReference type="EMBL" id="CAE6499334.1"/>
    </source>
</evidence>
<dbReference type="PANTHER" id="PTHR10769:SF3">
    <property type="entry name" value="SMALL RIBOSOMAL SUBUNIT PROTEIN ES28"/>
    <property type="match status" value="1"/>
</dbReference>
<dbReference type="GO" id="GO:0022627">
    <property type="term" value="C:cytosolic small ribosomal subunit"/>
    <property type="evidence" value="ECO:0007669"/>
    <property type="project" value="TreeGrafter"/>
</dbReference>
<evidence type="ECO:0000256" key="2">
    <source>
        <dbReference type="ARBA" id="ARBA00022980"/>
    </source>
</evidence>
<protein>
    <recommendedName>
        <fullName evidence="6">40S ribosomal protein S28</fullName>
    </recommendedName>
</protein>
<evidence type="ECO:0000256" key="3">
    <source>
        <dbReference type="ARBA" id="ARBA00023274"/>
    </source>
</evidence>
<dbReference type="GO" id="GO:0030490">
    <property type="term" value="P:maturation of SSU-rRNA"/>
    <property type="evidence" value="ECO:0007669"/>
    <property type="project" value="TreeGrafter"/>
</dbReference>
<dbReference type="FunFam" id="2.40.50.140:FF:000025">
    <property type="entry name" value="40S ribosomal protein S28"/>
    <property type="match status" value="1"/>
</dbReference>
<comment type="similarity">
    <text evidence="1">Belongs to the eukaryotic ribosomal protein eS28 family.</text>
</comment>
<dbReference type="GO" id="GO:0003735">
    <property type="term" value="F:structural constituent of ribosome"/>
    <property type="evidence" value="ECO:0007669"/>
    <property type="project" value="InterPro"/>
</dbReference>
<keyword evidence="2" id="KW-0689">Ribosomal protein</keyword>
<sequence length="93" mass="10409">MDSGKVPVKLAKVIKVLGRTGSRGGVTQVRVEFMDDTSRSIIRNVKGPVREEDILALLESEREARYVQKQSNAMNSTEYSRELSAYSFLPTCN</sequence>
<proteinExistence type="inferred from homology"/>
<gene>
    <name evidence="4" type="ORF">RDB_LOCUS93226</name>
</gene>
<dbReference type="Gene3D" id="2.40.50.140">
    <property type="entry name" value="Nucleic acid-binding proteins"/>
    <property type="match status" value="1"/>
</dbReference>
<dbReference type="InterPro" id="IPR012340">
    <property type="entry name" value="NA-bd_OB-fold"/>
</dbReference>
<dbReference type="GO" id="GO:0000028">
    <property type="term" value="P:ribosomal small subunit assembly"/>
    <property type="evidence" value="ECO:0007669"/>
    <property type="project" value="TreeGrafter"/>
</dbReference>
<reference evidence="4" key="1">
    <citation type="submission" date="2021-01" db="EMBL/GenBank/DDBJ databases">
        <authorList>
            <person name="Kaushik A."/>
        </authorList>
    </citation>
    <scope>NUCLEOTIDE SEQUENCE</scope>
    <source>
        <strain evidence="4">Type strain: AG8-Rh-89/</strain>
    </source>
</reference>
<dbReference type="InterPro" id="IPR000289">
    <property type="entry name" value="Ribosomal_eS28"/>
</dbReference>
<evidence type="ECO:0000313" key="5">
    <source>
        <dbReference type="Proteomes" id="UP000663850"/>
    </source>
</evidence>
<evidence type="ECO:0000256" key="1">
    <source>
        <dbReference type="ARBA" id="ARBA00005943"/>
    </source>
</evidence>
<dbReference type="Pfam" id="PF01200">
    <property type="entry name" value="Ribosomal_S28e"/>
    <property type="match status" value="1"/>
</dbReference>
<comment type="caution">
    <text evidence="4">The sequence shown here is derived from an EMBL/GenBank/DDBJ whole genome shotgun (WGS) entry which is preliminary data.</text>
</comment>
<accession>A0A8H3D0W3</accession>
<dbReference type="Proteomes" id="UP000663850">
    <property type="component" value="Unassembled WGS sequence"/>
</dbReference>
<dbReference type="SUPFAM" id="SSF50249">
    <property type="entry name" value="Nucleic acid-binding proteins"/>
    <property type="match status" value="1"/>
</dbReference>
<evidence type="ECO:0008006" key="6">
    <source>
        <dbReference type="Google" id="ProtNLM"/>
    </source>
</evidence>
<dbReference type="PANTHER" id="PTHR10769">
    <property type="entry name" value="40S RIBOSOMAL PROTEIN S28"/>
    <property type="match status" value="1"/>
</dbReference>
<dbReference type="CDD" id="cd04457">
    <property type="entry name" value="S1_S28E"/>
    <property type="match status" value="1"/>
</dbReference>
<dbReference type="AlphaFoldDB" id="A0A8H3D0W3"/>
<keyword evidence="3" id="KW-0687">Ribonucleoprotein</keyword>